<dbReference type="InterPro" id="IPR027417">
    <property type="entry name" value="P-loop_NTPase"/>
</dbReference>
<organism evidence="12 13">
    <name type="scientific">Entamoeba invadens IP1</name>
    <dbReference type="NCBI Taxonomy" id="370355"/>
    <lineage>
        <taxon>Eukaryota</taxon>
        <taxon>Amoebozoa</taxon>
        <taxon>Evosea</taxon>
        <taxon>Archamoebae</taxon>
        <taxon>Mastigamoebida</taxon>
        <taxon>Entamoebidae</taxon>
        <taxon>Entamoeba</taxon>
    </lineage>
</organism>
<dbReference type="SMART" id="SM00487">
    <property type="entry name" value="DEXDc"/>
    <property type="match status" value="1"/>
</dbReference>
<dbReference type="GO" id="GO:0016787">
    <property type="term" value="F:hydrolase activity"/>
    <property type="evidence" value="ECO:0007669"/>
    <property type="project" value="UniProtKB-KW"/>
</dbReference>
<dbReference type="SMART" id="SM00490">
    <property type="entry name" value="HELICc"/>
    <property type="match status" value="1"/>
</dbReference>
<dbReference type="PROSITE" id="PS51194">
    <property type="entry name" value="HELICASE_CTER"/>
    <property type="match status" value="1"/>
</dbReference>
<dbReference type="VEuPathDB" id="AmoebaDB:EIN_168120"/>
<dbReference type="CDD" id="cd18795">
    <property type="entry name" value="SF2_C_Ski2"/>
    <property type="match status" value="1"/>
</dbReference>
<dbReference type="SUPFAM" id="SSF52540">
    <property type="entry name" value="P-loop containing nucleoside triphosphate hydrolases"/>
    <property type="match status" value="1"/>
</dbReference>
<dbReference type="Proteomes" id="UP000014680">
    <property type="component" value="Unassembled WGS sequence"/>
</dbReference>
<evidence type="ECO:0000256" key="3">
    <source>
        <dbReference type="ARBA" id="ARBA00022763"/>
    </source>
</evidence>
<dbReference type="AlphaFoldDB" id="A0A0A1TVK9"/>
<dbReference type="InterPro" id="IPR046931">
    <property type="entry name" value="HTH_61"/>
</dbReference>
<dbReference type="GO" id="GO:0005634">
    <property type="term" value="C:nucleus"/>
    <property type="evidence" value="ECO:0007669"/>
    <property type="project" value="UniProtKB-SubCell"/>
</dbReference>
<evidence type="ECO:0000313" key="13">
    <source>
        <dbReference type="Proteomes" id="UP000014680"/>
    </source>
</evidence>
<keyword evidence="2" id="KW-0547">Nucleotide-binding</keyword>
<protein>
    <submittedName>
        <fullName evidence="12">DNA polymerase theta, putative</fullName>
    </submittedName>
</protein>
<keyword evidence="8" id="KW-0539">Nucleus</keyword>
<accession>A0A0A1TVK9</accession>
<dbReference type="Pfam" id="PF21099">
    <property type="entry name" value="POLQ_helical"/>
    <property type="match status" value="1"/>
</dbReference>
<evidence type="ECO:0000313" key="12">
    <source>
        <dbReference type="EMBL" id="ELP84457.1"/>
    </source>
</evidence>
<dbReference type="InterPro" id="IPR001650">
    <property type="entry name" value="Helicase_C-like"/>
</dbReference>
<name>A0A0A1TVK9_ENTIV</name>
<evidence type="ECO:0000256" key="2">
    <source>
        <dbReference type="ARBA" id="ARBA00022741"/>
    </source>
</evidence>
<comment type="catalytic activity">
    <reaction evidence="9">
        <text>ATP + H2O = ADP + phosphate + H(+)</text>
        <dbReference type="Rhea" id="RHEA:13065"/>
        <dbReference type="ChEBI" id="CHEBI:15377"/>
        <dbReference type="ChEBI" id="CHEBI:15378"/>
        <dbReference type="ChEBI" id="CHEBI:30616"/>
        <dbReference type="ChEBI" id="CHEBI:43474"/>
        <dbReference type="ChEBI" id="CHEBI:456216"/>
        <dbReference type="EC" id="5.6.2.4"/>
    </reaction>
</comment>
<dbReference type="Pfam" id="PF20470">
    <property type="entry name" value="HTH_61"/>
    <property type="match status" value="1"/>
</dbReference>
<reference evidence="12 13" key="1">
    <citation type="submission" date="2012-10" db="EMBL/GenBank/DDBJ databases">
        <authorList>
            <person name="Zafar N."/>
            <person name="Inman J."/>
            <person name="Hall N."/>
            <person name="Lorenzi H."/>
            <person name="Caler E."/>
        </authorList>
    </citation>
    <scope>NUCLEOTIDE SEQUENCE [LARGE SCALE GENOMIC DNA]</scope>
    <source>
        <strain evidence="12 13">IP1</strain>
    </source>
</reference>
<dbReference type="Gene3D" id="3.40.50.300">
    <property type="entry name" value="P-loop containing nucleotide triphosphate hydrolases"/>
    <property type="match status" value="2"/>
</dbReference>
<keyword evidence="5" id="KW-0347">Helicase</keyword>
<dbReference type="InterPro" id="IPR050474">
    <property type="entry name" value="Hel308_SKI2-like"/>
</dbReference>
<evidence type="ECO:0000259" key="11">
    <source>
        <dbReference type="PROSITE" id="PS51194"/>
    </source>
</evidence>
<evidence type="ECO:0000256" key="8">
    <source>
        <dbReference type="ARBA" id="ARBA00023242"/>
    </source>
</evidence>
<dbReference type="InterPro" id="IPR011545">
    <property type="entry name" value="DEAD/DEAH_box_helicase_dom"/>
</dbReference>
<sequence>MNSEFIKTPIKLRTKPSNKSSPKSSMVTSLSDLSQISNITNVSNSTFSRFSSSTRLPNVKRQILTSTNSYVSPLLSKCLTPVISKENSLFHVNTLPRSSEVTLPKGMKFKSDYSPSKTDQIIHYVHIDSIANFYKSKGILKLFPWQVECLEKSEVLAGKRNFVYSAPTSAGKTLVSEMLMVHRYCQTQRKTIYIVPYVSLGNEKAKYFAELFASTRNVVCGFFQSRPIHTNFDIAVCTIEKANALVNKMIQDKTFQKVGMIVVDEIHMLADKSRGYILETLLSKVMYVGGHIQVIGMSATVPDIHVIGMWLKAETYVCTYRPVELTENVVCENKVLSKSGEVLKTLCGGGEVNQIVELILEVSEGGKGVLCFCSSKYGCEKMGKDIVANLKKRKKGGFGLNEDIETLRELMVEELRTNVNGSDEELLKCVRCGLAYHHSGITQEEREILEKGFREGVLSLIIATSTLAVGVNLPASRVIFNRPYIGIDFLDVGRYRQMCGRAGRLGFDTKGESYLFVKVNEKKKVLEMVNAVLPPLQESVMENETSKMSQSILEGVEDKMIATEIDMEKYCRCSIYTVSDNPETVEYTQHNREIINNAIQILMGSLMVEESMNACGEKVYVTTQFGKATVNSGIGMDDALRVYSDLNEAKKKIHADSELQVLYLVSAINTSSEVDWDVFERKYEELNETDREIFNELKIDVMFVREMQSKKKTKEDVKLRKHQMAYCALVLNDLIKERDISEVTKEYNIARGHLQALQTNTAASANIIAQFCVQLGWDMMYAVFAAIVDRLNYGVRRELVDLTRIEGVKGRRARELYKWGLRSVDDVADATVDRVTDILQRMRRPVEKNGYVGGVMGQKVDAGVARKIIRNARELTGKLSAAEKVAVAIQSGVRNGIVRSASAMEQEMSIHYIGNVCHPEDEKSVERVIHLLREEREVGCFLKIIGEGESFVVGGVEYFKEEYVEGVAVGMLHEMYYIKYHKRCCGDCVLRKVIIPELIGNGERKWKLKMFNFKKNFGYLKEGAEVYDEDKVEDVLREYSAVLGNQVEVRGGEEVTIQDVAEGYMGQVGKLIPTVQIENLKEVRKIARSEIVDDCYINQIFEACNNCLLVVALSKVFQNELKKMIEEIKNKSNE</sequence>
<dbReference type="GO" id="GO:0006281">
    <property type="term" value="P:DNA repair"/>
    <property type="evidence" value="ECO:0007669"/>
    <property type="project" value="UniProtKB-KW"/>
</dbReference>
<evidence type="ECO:0000256" key="6">
    <source>
        <dbReference type="ARBA" id="ARBA00022840"/>
    </source>
</evidence>
<keyword evidence="7" id="KW-0234">DNA repair</keyword>
<dbReference type="PANTHER" id="PTHR47961:SF6">
    <property type="entry name" value="DNA-DIRECTED DNA POLYMERASE"/>
    <property type="match status" value="1"/>
</dbReference>
<gene>
    <name evidence="12" type="ORF">EIN_168120</name>
</gene>
<keyword evidence="6" id="KW-0067">ATP-binding</keyword>
<dbReference type="GO" id="GO:0043138">
    <property type="term" value="F:3'-5' DNA helicase activity"/>
    <property type="evidence" value="ECO:0007669"/>
    <property type="project" value="UniProtKB-EC"/>
</dbReference>
<feature type="domain" description="Helicase ATP-binding" evidence="10">
    <location>
        <begin position="153"/>
        <end position="319"/>
    </location>
</feature>
<dbReference type="KEGG" id="eiv:EIN_168120"/>
<dbReference type="CDD" id="cd18026">
    <property type="entry name" value="DEXHc_POLQ-like"/>
    <property type="match status" value="1"/>
</dbReference>
<dbReference type="FunFam" id="3.40.50.300:FF:000813">
    <property type="entry name" value="helicase POLQ-like isoform X1"/>
    <property type="match status" value="1"/>
</dbReference>
<dbReference type="OMA" id="MFLNANI"/>
<dbReference type="GO" id="GO:0005524">
    <property type="term" value="F:ATP binding"/>
    <property type="evidence" value="ECO:0007669"/>
    <property type="project" value="UniProtKB-KW"/>
</dbReference>
<evidence type="ECO:0000256" key="4">
    <source>
        <dbReference type="ARBA" id="ARBA00022801"/>
    </source>
</evidence>
<evidence type="ECO:0000256" key="9">
    <source>
        <dbReference type="ARBA" id="ARBA00048988"/>
    </source>
</evidence>
<keyword evidence="4" id="KW-0378">Hydrolase</keyword>
<dbReference type="OrthoDB" id="2320933at2759"/>
<evidence type="ECO:0000259" key="10">
    <source>
        <dbReference type="PROSITE" id="PS51192"/>
    </source>
</evidence>
<dbReference type="PANTHER" id="PTHR47961">
    <property type="entry name" value="DNA POLYMERASE THETA, PUTATIVE (AFU_ORTHOLOGUE AFUA_1G05260)-RELATED"/>
    <property type="match status" value="1"/>
</dbReference>
<keyword evidence="13" id="KW-1185">Reference proteome</keyword>
<comment type="subcellular location">
    <subcellularLocation>
        <location evidence="1">Nucleus</location>
    </subcellularLocation>
</comment>
<dbReference type="GeneID" id="14883684"/>
<dbReference type="SUPFAM" id="SSF158702">
    <property type="entry name" value="Sec63 N-terminal domain-like"/>
    <property type="match status" value="1"/>
</dbReference>
<proteinExistence type="predicted"/>
<dbReference type="InterPro" id="IPR048960">
    <property type="entry name" value="POLQ-like_helical"/>
</dbReference>
<dbReference type="InterPro" id="IPR014001">
    <property type="entry name" value="Helicase_ATP-bd"/>
</dbReference>
<dbReference type="Pfam" id="PF00271">
    <property type="entry name" value="Helicase_C"/>
    <property type="match status" value="1"/>
</dbReference>
<evidence type="ECO:0000256" key="5">
    <source>
        <dbReference type="ARBA" id="ARBA00022806"/>
    </source>
</evidence>
<dbReference type="Gene3D" id="1.10.3380.20">
    <property type="match status" value="1"/>
</dbReference>
<keyword evidence="3" id="KW-0227">DNA damage</keyword>
<evidence type="ECO:0000256" key="1">
    <source>
        <dbReference type="ARBA" id="ARBA00004123"/>
    </source>
</evidence>
<dbReference type="PROSITE" id="PS51192">
    <property type="entry name" value="HELICASE_ATP_BIND_1"/>
    <property type="match status" value="1"/>
</dbReference>
<dbReference type="GO" id="GO:0003676">
    <property type="term" value="F:nucleic acid binding"/>
    <property type="evidence" value="ECO:0007669"/>
    <property type="project" value="InterPro"/>
</dbReference>
<dbReference type="RefSeq" id="XP_004183803.1">
    <property type="nucleotide sequence ID" value="XM_004183755.1"/>
</dbReference>
<evidence type="ECO:0000256" key="7">
    <source>
        <dbReference type="ARBA" id="ARBA00023204"/>
    </source>
</evidence>
<dbReference type="Pfam" id="PF00270">
    <property type="entry name" value="DEAD"/>
    <property type="match status" value="1"/>
</dbReference>
<dbReference type="EMBL" id="KB207112">
    <property type="protein sequence ID" value="ELP84457.1"/>
    <property type="molecule type" value="Genomic_DNA"/>
</dbReference>
<feature type="domain" description="Helicase C-terminal" evidence="11">
    <location>
        <begin position="354"/>
        <end position="547"/>
    </location>
</feature>